<dbReference type="AlphaFoldDB" id="A4A4G2"/>
<dbReference type="STRING" id="314285.KT71_17986"/>
<comment type="caution">
    <text evidence="5">The sequence shown here is derived from an EMBL/GenBank/DDBJ whole genome shotgun (WGS) entry which is preliminary data.</text>
</comment>
<dbReference type="SUPFAM" id="SSF53098">
    <property type="entry name" value="Ribonuclease H-like"/>
    <property type="match status" value="1"/>
</dbReference>
<dbReference type="InterPro" id="IPR012337">
    <property type="entry name" value="RNaseH-like_sf"/>
</dbReference>
<dbReference type="InterPro" id="IPR013520">
    <property type="entry name" value="Ribonucl_H"/>
</dbReference>
<keyword evidence="5" id="KW-0808">Transferase</keyword>
<dbReference type="GO" id="GO:0003887">
    <property type="term" value="F:DNA-directed DNA polymerase activity"/>
    <property type="evidence" value="ECO:0007669"/>
    <property type="project" value="UniProtKB-EC"/>
</dbReference>
<dbReference type="EC" id="2.7.7.7" evidence="5"/>
<dbReference type="eggNOG" id="COG0847">
    <property type="taxonomic scope" value="Bacteria"/>
</dbReference>
<dbReference type="Proteomes" id="UP000019205">
    <property type="component" value="Chromosome"/>
</dbReference>
<dbReference type="HOGENOM" id="CLU_1358516_0_0_6"/>
<evidence type="ECO:0000313" key="6">
    <source>
        <dbReference type="Proteomes" id="UP000019205"/>
    </source>
</evidence>
<feature type="domain" description="Exonuclease" evidence="4">
    <location>
        <begin position="15"/>
        <end position="195"/>
    </location>
</feature>
<evidence type="ECO:0000313" key="5">
    <source>
        <dbReference type="EMBL" id="EAQ99585.2"/>
    </source>
</evidence>
<evidence type="ECO:0000256" key="1">
    <source>
        <dbReference type="ARBA" id="ARBA00022722"/>
    </source>
</evidence>
<dbReference type="EMBL" id="AAOA02000001">
    <property type="protein sequence ID" value="EAQ99585.2"/>
    <property type="molecule type" value="Genomic_DNA"/>
</dbReference>
<evidence type="ECO:0000256" key="3">
    <source>
        <dbReference type="ARBA" id="ARBA00022839"/>
    </source>
</evidence>
<evidence type="ECO:0000256" key="2">
    <source>
        <dbReference type="ARBA" id="ARBA00022801"/>
    </source>
</evidence>
<dbReference type="OrthoDB" id="280774at2"/>
<protein>
    <submittedName>
        <fullName evidence="5">DNA polymerase III, epsilon subunit</fullName>
        <ecNumber evidence="5">2.7.7.7</ecNumber>
    </submittedName>
</protein>
<evidence type="ECO:0000259" key="4">
    <source>
        <dbReference type="SMART" id="SM00479"/>
    </source>
</evidence>
<dbReference type="GO" id="GO:0008408">
    <property type="term" value="F:3'-5' exonuclease activity"/>
    <property type="evidence" value="ECO:0007669"/>
    <property type="project" value="TreeGrafter"/>
</dbReference>
<dbReference type="SMART" id="SM00479">
    <property type="entry name" value="EXOIII"/>
    <property type="match status" value="1"/>
</dbReference>
<dbReference type="GO" id="GO:0003676">
    <property type="term" value="F:nucleic acid binding"/>
    <property type="evidence" value="ECO:0007669"/>
    <property type="project" value="InterPro"/>
</dbReference>
<dbReference type="RefSeq" id="WP_023659426.1">
    <property type="nucleotide sequence ID" value="NZ_CM002299.1"/>
</dbReference>
<dbReference type="CDD" id="cd06127">
    <property type="entry name" value="DEDDh"/>
    <property type="match status" value="1"/>
</dbReference>
<sequence>MYKELLWVFTQLPDDYIVLDTETTGLPDENGLPDIVTLGITVVRQREIAKSVEFKTRPKKRISEEAQSIHGITNEQAAEFKSFDSQWSHMAEYLKDQLIVIHNASFDWPILRDHVVRYNLTTPSIKGVFCSQKAATPWAQAMDLSCSHRGPSVDTLTKSLGVENLRAKKDGVHGAEIDSQQAAQILEVMRRLEKSNTVWSN</sequence>
<dbReference type="PANTHER" id="PTHR30231">
    <property type="entry name" value="DNA POLYMERASE III SUBUNIT EPSILON"/>
    <property type="match status" value="1"/>
</dbReference>
<keyword evidence="2" id="KW-0378">Hydrolase</keyword>
<name>A4A4G2_9GAMM</name>
<dbReference type="PANTHER" id="PTHR30231:SF4">
    <property type="entry name" value="PROTEIN NEN2"/>
    <property type="match status" value="1"/>
</dbReference>
<accession>A4A4G2</accession>
<reference evidence="5 6" key="1">
    <citation type="journal article" date="2007" name="Proc. Natl. Acad. Sci. U.S.A.">
        <title>Characterization of a marine gammaproteobacterium capable of aerobic anoxygenic photosynthesis.</title>
        <authorList>
            <person name="Fuchs B.M."/>
            <person name="Spring S."/>
            <person name="Teeling H."/>
            <person name="Quast C."/>
            <person name="Wulf J."/>
            <person name="Schattenhofer M."/>
            <person name="Yan S."/>
            <person name="Ferriera S."/>
            <person name="Johnson J."/>
            <person name="Glockner F.O."/>
            <person name="Amann R."/>
        </authorList>
    </citation>
    <scope>NUCLEOTIDE SEQUENCE [LARGE SCALE GENOMIC DNA]</scope>
    <source>
        <strain evidence="5">KT71</strain>
    </source>
</reference>
<gene>
    <name evidence="5" type="ORF">KT71_17986</name>
</gene>
<proteinExistence type="predicted"/>
<dbReference type="Gene3D" id="3.30.420.10">
    <property type="entry name" value="Ribonuclease H-like superfamily/Ribonuclease H"/>
    <property type="match status" value="1"/>
</dbReference>
<dbReference type="InterPro" id="IPR036397">
    <property type="entry name" value="RNaseH_sf"/>
</dbReference>
<keyword evidence="1" id="KW-0540">Nuclease</keyword>
<keyword evidence="5" id="KW-0548">Nucleotidyltransferase</keyword>
<reference evidence="5 6" key="2">
    <citation type="journal article" date="2009" name="PLoS ONE">
        <title>The photosynthetic apparatus and its regulation in the aerobic gammaproteobacterium Congregibacter litoralis gen. nov., sp. nov.</title>
        <authorList>
            <person name="Spring S."/>
            <person name="Lunsdorf H."/>
            <person name="Fuchs B.M."/>
            <person name="Tindall B.J."/>
        </authorList>
    </citation>
    <scope>NUCLEOTIDE SEQUENCE [LARGE SCALE GENOMIC DNA]</scope>
    <source>
        <strain evidence="5">KT71</strain>
    </source>
</reference>
<dbReference type="Pfam" id="PF00929">
    <property type="entry name" value="RNase_T"/>
    <property type="match status" value="1"/>
</dbReference>
<keyword evidence="6" id="KW-1185">Reference proteome</keyword>
<keyword evidence="3" id="KW-0269">Exonuclease</keyword>
<organism evidence="5 6">
    <name type="scientific">Congregibacter litoralis KT71</name>
    <dbReference type="NCBI Taxonomy" id="314285"/>
    <lineage>
        <taxon>Bacteria</taxon>
        <taxon>Pseudomonadati</taxon>
        <taxon>Pseudomonadota</taxon>
        <taxon>Gammaproteobacteria</taxon>
        <taxon>Cellvibrionales</taxon>
        <taxon>Halieaceae</taxon>
        <taxon>Congregibacter</taxon>
    </lineage>
</organism>